<dbReference type="AlphaFoldDB" id="A0A2Z7B1X4"/>
<sequence>IPKKEDMCHEPPSGYFTTYLDYFSNGFSLPPNTLLIEIVRILGVSFSQLTPNFVIAFMCFHRRVSQTKMPVTLYLFHAFFSMRCMVPGSYIYFQPRLHCKFLSRICSPRCSWKSNFLYVQDRGWGVPTAWSSGLSKIKRTRHALQLECGSLGLFDETIDHRLLLPAGSLHAKNCLSHIYFSFFPMSMFFADISRCHIYHIYYMFILICCLFWTGI</sequence>
<keyword evidence="1" id="KW-1133">Transmembrane helix</keyword>
<keyword evidence="1" id="KW-0472">Membrane</keyword>
<protein>
    <submittedName>
        <fullName evidence="2">Uncharacterized protein</fullName>
    </submittedName>
</protein>
<name>A0A2Z7B1X4_9LAMI</name>
<evidence type="ECO:0000313" key="2">
    <source>
        <dbReference type="EMBL" id="KZV25502.1"/>
    </source>
</evidence>
<reference evidence="2 3" key="1">
    <citation type="journal article" date="2015" name="Proc. Natl. Acad. Sci. U.S.A.">
        <title>The resurrection genome of Boea hygrometrica: A blueprint for survival of dehydration.</title>
        <authorList>
            <person name="Xiao L."/>
            <person name="Yang G."/>
            <person name="Zhang L."/>
            <person name="Yang X."/>
            <person name="Zhao S."/>
            <person name="Ji Z."/>
            <person name="Zhou Q."/>
            <person name="Hu M."/>
            <person name="Wang Y."/>
            <person name="Chen M."/>
            <person name="Xu Y."/>
            <person name="Jin H."/>
            <person name="Xiao X."/>
            <person name="Hu G."/>
            <person name="Bao F."/>
            <person name="Hu Y."/>
            <person name="Wan P."/>
            <person name="Li L."/>
            <person name="Deng X."/>
            <person name="Kuang T."/>
            <person name="Xiang C."/>
            <person name="Zhu J.K."/>
            <person name="Oliver M.J."/>
            <person name="He Y."/>
        </authorList>
    </citation>
    <scope>NUCLEOTIDE SEQUENCE [LARGE SCALE GENOMIC DNA]</scope>
    <source>
        <strain evidence="3">cv. XS01</strain>
    </source>
</reference>
<feature type="transmembrane region" description="Helical" evidence="1">
    <location>
        <begin position="196"/>
        <end position="214"/>
    </location>
</feature>
<evidence type="ECO:0000256" key="1">
    <source>
        <dbReference type="SAM" id="Phobius"/>
    </source>
</evidence>
<keyword evidence="1" id="KW-0812">Transmembrane</keyword>
<keyword evidence="3" id="KW-1185">Reference proteome</keyword>
<feature type="transmembrane region" description="Helical" evidence="1">
    <location>
        <begin position="38"/>
        <end position="60"/>
    </location>
</feature>
<dbReference type="Proteomes" id="UP000250235">
    <property type="component" value="Unassembled WGS sequence"/>
</dbReference>
<gene>
    <name evidence="2" type="ORF">F511_07212</name>
</gene>
<evidence type="ECO:0000313" key="3">
    <source>
        <dbReference type="Proteomes" id="UP000250235"/>
    </source>
</evidence>
<organism evidence="2 3">
    <name type="scientific">Dorcoceras hygrometricum</name>
    <dbReference type="NCBI Taxonomy" id="472368"/>
    <lineage>
        <taxon>Eukaryota</taxon>
        <taxon>Viridiplantae</taxon>
        <taxon>Streptophyta</taxon>
        <taxon>Embryophyta</taxon>
        <taxon>Tracheophyta</taxon>
        <taxon>Spermatophyta</taxon>
        <taxon>Magnoliopsida</taxon>
        <taxon>eudicotyledons</taxon>
        <taxon>Gunneridae</taxon>
        <taxon>Pentapetalae</taxon>
        <taxon>asterids</taxon>
        <taxon>lamiids</taxon>
        <taxon>Lamiales</taxon>
        <taxon>Gesneriaceae</taxon>
        <taxon>Didymocarpoideae</taxon>
        <taxon>Trichosporeae</taxon>
        <taxon>Loxocarpinae</taxon>
        <taxon>Dorcoceras</taxon>
    </lineage>
</organism>
<feature type="non-terminal residue" evidence="2">
    <location>
        <position position="1"/>
    </location>
</feature>
<dbReference type="EMBL" id="KV011870">
    <property type="protein sequence ID" value="KZV25502.1"/>
    <property type="molecule type" value="Genomic_DNA"/>
</dbReference>
<accession>A0A2Z7B1X4</accession>
<proteinExistence type="predicted"/>